<protein>
    <submittedName>
        <fullName evidence="2">Uncharacterized protein</fullName>
    </submittedName>
</protein>
<dbReference type="EMBL" id="BGPR01003498">
    <property type="protein sequence ID" value="GBM88883.1"/>
    <property type="molecule type" value="Genomic_DNA"/>
</dbReference>
<organism evidence="2 3">
    <name type="scientific">Araneus ventricosus</name>
    <name type="common">Orbweaver spider</name>
    <name type="synonym">Epeira ventricosa</name>
    <dbReference type="NCBI Taxonomy" id="182803"/>
    <lineage>
        <taxon>Eukaryota</taxon>
        <taxon>Metazoa</taxon>
        <taxon>Ecdysozoa</taxon>
        <taxon>Arthropoda</taxon>
        <taxon>Chelicerata</taxon>
        <taxon>Arachnida</taxon>
        <taxon>Araneae</taxon>
        <taxon>Araneomorphae</taxon>
        <taxon>Entelegynae</taxon>
        <taxon>Araneoidea</taxon>
        <taxon>Araneidae</taxon>
        <taxon>Araneus</taxon>
    </lineage>
</organism>
<feature type="compositionally biased region" description="Basic and acidic residues" evidence="1">
    <location>
        <begin position="29"/>
        <end position="42"/>
    </location>
</feature>
<keyword evidence="3" id="KW-1185">Reference proteome</keyword>
<comment type="caution">
    <text evidence="2">The sequence shown here is derived from an EMBL/GenBank/DDBJ whole genome shotgun (WGS) entry which is preliminary data.</text>
</comment>
<evidence type="ECO:0000313" key="3">
    <source>
        <dbReference type="Proteomes" id="UP000499080"/>
    </source>
</evidence>
<accession>A0A4Y2JEZ3</accession>
<reference evidence="2 3" key="1">
    <citation type="journal article" date="2019" name="Sci. Rep.">
        <title>Orb-weaving spider Araneus ventricosus genome elucidates the spidroin gene catalogue.</title>
        <authorList>
            <person name="Kono N."/>
            <person name="Nakamura H."/>
            <person name="Ohtoshi R."/>
            <person name="Moran D.A.P."/>
            <person name="Shinohara A."/>
            <person name="Yoshida Y."/>
            <person name="Fujiwara M."/>
            <person name="Mori M."/>
            <person name="Tomita M."/>
            <person name="Arakawa K."/>
        </authorList>
    </citation>
    <scope>NUCLEOTIDE SEQUENCE [LARGE SCALE GENOMIC DNA]</scope>
</reference>
<gene>
    <name evidence="2" type="ORF">AVEN_134145_1</name>
</gene>
<feature type="compositionally biased region" description="Basic and acidic residues" evidence="1">
    <location>
        <begin position="51"/>
        <end position="78"/>
    </location>
</feature>
<dbReference type="AlphaFoldDB" id="A0A4Y2JEZ3"/>
<feature type="compositionally biased region" description="Basic and acidic residues" evidence="1">
    <location>
        <begin position="7"/>
        <end position="20"/>
    </location>
</feature>
<evidence type="ECO:0000256" key="1">
    <source>
        <dbReference type="SAM" id="MobiDB-lite"/>
    </source>
</evidence>
<name>A0A4Y2JEZ3_ARAVE</name>
<dbReference type="Proteomes" id="UP000499080">
    <property type="component" value="Unassembled WGS sequence"/>
</dbReference>
<proteinExistence type="predicted"/>
<feature type="region of interest" description="Disordered" evidence="1">
    <location>
        <begin position="1"/>
        <end position="78"/>
    </location>
</feature>
<evidence type="ECO:0000313" key="2">
    <source>
        <dbReference type="EMBL" id="GBM88883.1"/>
    </source>
</evidence>
<sequence>MAQRGQTRREDETEEQRNRGLSDMAQCGQERKAEETEEKEIADCQAWHNVARRDEQKKTDEQTNGRLVRQDVSRELKE</sequence>